<dbReference type="Pfam" id="PF05569">
    <property type="entry name" value="Peptidase_M56"/>
    <property type="match status" value="1"/>
</dbReference>
<proteinExistence type="predicted"/>
<reference evidence="3" key="1">
    <citation type="submission" date="2020-10" db="EMBL/GenBank/DDBJ databases">
        <authorList>
            <person name="Gilroy R."/>
        </authorList>
    </citation>
    <scope>NUCLEOTIDE SEQUENCE</scope>
    <source>
        <strain evidence="3">ChiHjej10B9-9673</strain>
    </source>
</reference>
<keyword evidence="1" id="KW-0812">Transmembrane</keyword>
<dbReference type="PANTHER" id="PTHR34978:SF3">
    <property type="entry name" value="SLR0241 PROTEIN"/>
    <property type="match status" value="1"/>
</dbReference>
<reference evidence="3" key="2">
    <citation type="journal article" date="2021" name="PeerJ">
        <title>Extensive microbial diversity within the chicken gut microbiome revealed by metagenomics and culture.</title>
        <authorList>
            <person name="Gilroy R."/>
            <person name="Ravi A."/>
            <person name="Getino M."/>
            <person name="Pursley I."/>
            <person name="Horton D.L."/>
            <person name="Alikhan N.F."/>
            <person name="Baker D."/>
            <person name="Gharbi K."/>
            <person name="Hall N."/>
            <person name="Watson M."/>
            <person name="Adriaenssens E.M."/>
            <person name="Foster-Nyarko E."/>
            <person name="Jarju S."/>
            <person name="Secka A."/>
            <person name="Antonio M."/>
            <person name="Oren A."/>
            <person name="Chaudhuri R.R."/>
            <person name="La Ragione R."/>
            <person name="Hildebrand F."/>
            <person name="Pallen M.J."/>
        </authorList>
    </citation>
    <scope>NUCLEOTIDE SEQUENCE</scope>
    <source>
        <strain evidence="3">ChiHjej10B9-9673</strain>
    </source>
</reference>
<evidence type="ECO:0000256" key="1">
    <source>
        <dbReference type="SAM" id="Phobius"/>
    </source>
</evidence>
<gene>
    <name evidence="3" type="ORF">IAC18_01930</name>
</gene>
<dbReference type="PANTHER" id="PTHR34978">
    <property type="entry name" value="POSSIBLE SENSOR-TRANSDUCER PROTEIN BLAR"/>
    <property type="match status" value="1"/>
</dbReference>
<feature type="transmembrane region" description="Helical" evidence="1">
    <location>
        <begin position="13"/>
        <end position="35"/>
    </location>
</feature>
<accession>A0A9D1FCK3</accession>
<keyword evidence="1" id="KW-1133">Transmembrane helix</keyword>
<dbReference type="InterPro" id="IPR008756">
    <property type="entry name" value="Peptidase_M56"/>
</dbReference>
<name>A0A9D1FCK3_9FIRM</name>
<sequence length="1017" mass="110621">VGPRLGADALLKLVWLAGGCSFAAALIVLNGAMYFRLRGSRRRLELPGASRRVYLADNLPSPCVFGIISPAIYLTPAALETPERAEMVLLHEQTHIRHGDHVWALLRCALLCVYWFDPFVWLAAYLSRRDAELACDESCVRRLGVEKRFDYGGAIVDLLDRQRRRASLLQAATTMSGGRGAVRERVKRIALAPKTRAAAVVLILALVAAVSACTFTGAEDSPEPPAGEYLANASAYTRMPDGSVFQASEAHRYVWADGVLTLYSDSGEPVTLELEADREPAVFLSDSVAAVAYSNGFDTELLVSRDRGGSWTDSVGVNPLEWETGYTDFDCFIGFSTSENGWFVLSRATSDINANYTALVWFTEDGGENWVPAPQGIPLEYPLSGIAFTPDGFCMAAENAEDGSAKLEVFSAPGWTGVEVYATGYEVENPESPDEDYSDCAVMAPRVTEEGFDYYLMPPGDDNLRPELLRQSYTAPDDNSGFWRIPDDGESPEEGTELAPGLYVVPLRDTNGEFAHRFWNRQFGPPARGGTEINIWAALYTTEESFELEVRSVFEDGSRVLPGESYGEYTLDPDTLLLIPVVSLEPGDNGIGILFDGAADGAVGTRFSSPEVGQLDLTPISDPEDTGRGVYLRGATDDFLARQEAYDVFGGYPEDEPGVIYCAICASETVYDLEVFSLVLGEEYGTQPSRGETLYSQDELNPGRPLIVGNFSVGDVTPARGFSFRTEDGVMYEYYIDLAYATMIDGSFRPCALGTAAAGTGFGVFADAATAGVMSRFDEYDEADISCGAENTREVVLYSDTSIGALRVFTLDWASGYIEPSEGETVFEKGGLWPARPIVLTVPNESMTPLFGFAFEGGDGAERGYYAYADGSGDLHLSPLWSGQDVSAFETFDTGLGLTANYAATELFEQYERWVIDRGFPDAEENVIMAALRTDVPLANFRYFALDYPEGGITPAEGRLISDFNGVFNPDQLFVVGFTQPGLTSTRGIAFTDADGAEHRFALAISGEDGSIILEEF</sequence>
<protein>
    <submittedName>
        <fullName evidence="3">M56 family metallopeptidase</fullName>
    </submittedName>
</protein>
<keyword evidence="1" id="KW-0472">Membrane</keyword>
<organism evidence="3 4">
    <name type="scientific">Candidatus Scatomorpha merdipullorum</name>
    <dbReference type="NCBI Taxonomy" id="2840927"/>
    <lineage>
        <taxon>Bacteria</taxon>
        <taxon>Bacillati</taxon>
        <taxon>Bacillota</taxon>
        <taxon>Clostridia</taxon>
        <taxon>Eubacteriales</taxon>
        <taxon>Candidatus Scatomorpha</taxon>
    </lineage>
</organism>
<feature type="domain" description="Peptidase M56" evidence="2">
    <location>
        <begin position="12"/>
        <end position="188"/>
    </location>
</feature>
<dbReference type="CDD" id="cd07341">
    <property type="entry name" value="M56_BlaR1_MecR1_like"/>
    <property type="match status" value="1"/>
</dbReference>
<dbReference type="AlphaFoldDB" id="A0A9D1FCK3"/>
<evidence type="ECO:0000313" key="4">
    <source>
        <dbReference type="Proteomes" id="UP000824001"/>
    </source>
</evidence>
<dbReference type="EMBL" id="DVJK01000056">
    <property type="protein sequence ID" value="HIS66300.1"/>
    <property type="molecule type" value="Genomic_DNA"/>
</dbReference>
<feature type="non-terminal residue" evidence="3">
    <location>
        <position position="1"/>
    </location>
</feature>
<evidence type="ECO:0000259" key="2">
    <source>
        <dbReference type="Pfam" id="PF05569"/>
    </source>
</evidence>
<comment type="caution">
    <text evidence="3">The sequence shown here is derived from an EMBL/GenBank/DDBJ whole genome shotgun (WGS) entry which is preliminary data.</text>
</comment>
<dbReference type="InterPro" id="IPR036278">
    <property type="entry name" value="Sialidase_sf"/>
</dbReference>
<dbReference type="Proteomes" id="UP000824001">
    <property type="component" value="Unassembled WGS sequence"/>
</dbReference>
<dbReference type="SUPFAM" id="SSF50939">
    <property type="entry name" value="Sialidases"/>
    <property type="match status" value="1"/>
</dbReference>
<dbReference type="InterPro" id="IPR052173">
    <property type="entry name" value="Beta-lactam_resp_regulator"/>
</dbReference>
<evidence type="ECO:0000313" key="3">
    <source>
        <dbReference type="EMBL" id="HIS66300.1"/>
    </source>
</evidence>